<dbReference type="PATRIC" id="fig|106634.4.peg.99"/>
<evidence type="ECO:0000313" key="5">
    <source>
        <dbReference type="Proteomes" id="UP000064201"/>
    </source>
</evidence>
<keyword evidence="2" id="KW-0732">Signal</keyword>
<comment type="subcellular location">
    <subcellularLocation>
        <location evidence="1">Secreted</location>
    </subcellularLocation>
</comment>
<dbReference type="InterPro" id="IPR002509">
    <property type="entry name" value="NODB_dom"/>
</dbReference>
<evidence type="ECO:0000313" key="4">
    <source>
        <dbReference type="EMBL" id="AKJ93929.1"/>
    </source>
</evidence>
<evidence type="ECO:0000259" key="3">
    <source>
        <dbReference type="PROSITE" id="PS51677"/>
    </source>
</evidence>
<name>A0A0G3G0L5_9GAMM</name>
<dbReference type="PROSITE" id="PS51677">
    <property type="entry name" value="NODB"/>
    <property type="match status" value="1"/>
</dbReference>
<dbReference type="SUPFAM" id="SSF88713">
    <property type="entry name" value="Glycoside hydrolase/deacetylase"/>
    <property type="match status" value="1"/>
</dbReference>
<sequence length="321" mass="35288">MLLRSLLSLMSPGGSRARLSILIYHRVLPAPDPLVPGDPHADDFRWQMRLLARSMNPLPLDEAVDRLQAATLPARAVSVTFDDGYADNAEVALPILREAGVPATFFIATGYLDGGRMFNDTLIETVRRLPAGPIDLTPEGLGQRQLDTVADRRELIRELIGRFKYQPAEQRTAGTETLARRFGLKLPDALMMTRAQVRELAAAGMGIGGHTATHPILTEVDATTARAEIQRGKADLETLLDRPLRLFAYPNGRPDRDYAAAHVQIARECGFDAAVSTAAGAARAASDPFQLPRFTPWDRTPLRFGLRLARNLAEPRERRAA</sequence>
<dbReference type="Gene3D" id="3.20.20.370">
    <property type="entry name" value="Glycoside hydrolase/deacetylase"/>
    <property type="match status" value="1"/>
</dbReference>
<protein>
    <submittedName>
        <fullName evidence="4">Polysaccharide deacetylase</fullName>
    </submittedName>
</protein>
<accession>A0A0G3G0L5</accession>
<organism evidence="4 5">
    <name type="scientific">Thioalkalivibrio versutus</name>
    <dbReference type="NCBI Taxonomy" id="106634"/>
    <lineage>
        <taxon>Bacteria</taxon>
        <taxon>Pseudomonadati</taxon>
        <taxon>Pseudomonadota</taxon>
        <taxon>Gammaproteobacteria</taxon>
        <taxon>Chromatiales</taxon>
        <taxon>Ectothiorhodospiraceae</taxon>
        <taxon>Thioalkalivibrio</taxon>
    </lineage>
</organism>
<dbReference type="GO" id="GO:0005576">
    <property type="term" value="C:extracellular region"/>
    <property type="evidence" value="ECO:0007669"/>
    <property type="project" value="UniProtKB-SubCell"/>
</dbReference>
<dbReference type="RefSeq" id="WP_047250514.1">
    <property type="nucleotide sequence ID" value="NZ_CP011367.1"/>
</dbReference>
<dbReference type="KEGG" id="tvr:TVD_00480"/>
<proteinExistence type="predicted"/>
<evidence type="ECO:0000256" key="2">
    <source>
        <dbReference type="ARBA" id="ARBA00022729"/>
    </source>
</evidence>
<dbReference type="InterPro" id="IPR011330">
    <property type="entry name" value="Glyco_hydro/deAcase_b/a-brl"/>
</dbReference>
<feature type="domain" description="NodB homology" evidence="3">
    <location>
        <begin position="75"/>
        <end position="321"/>
    </location>
</feature>
<gene>
    <name evidence="4" type="ORF">TVD_00480</name>
</gene>
<dbReference type="Proteomes" id="UP000064201">
    <property type="component" value="Chromosome"/>
</dbReference>
<dbReference type="InterPro" id="IPR051398">
    <property type="entry name" value="Polysacch_Deacetylase"/>
</dbReference>
<dbReference type="EMBL" id="CP011367">
    <property type="protein sequence ID" value="AKJ93929.1"/>
    <property type="molecule type" value="Genomic_DNA"/>
</dbReference>
<keyword evidence="5" id="KW-1185">Reference proteome</keyword>
<dbReference type="PANTHER" id="PTHR34216:SF3">
    <property type="entry name" value="POLY-BETA-1,6-N-ACETYL-D-GLUCOSAMINE N-DEACETYLASE"/>
    <property type="match status" value="1"/>
</dbReference>
<dbReference type="OrthoDB" id="9814639at2"/>
<dbReference type="CDD" id="cd10918">
    <property type="entry name" value="CE4_NodB_like_5s_6s"/>
    <property type="match status" value="1"/>
</dbReference>
<dbReference type="GO" id="GO:0005975">
    <property type="term" value="P:carbohydrate metabolic process"/>
    <property type="evidence" value="ECO:0007669"/>
    <property type="project" value="InterPro"/>
</dbReference>
<dbReference type="AlphaFoldDB" id="A0A0G3G0L5"/>
<dbReference type="Pfam" id="PF01522">
    <property type="entry name" value="Polysacc_deac_1"/>
    <property type="match status" value="1"/>
</dbReference>
<dbReference type="GO" id="GO:0016810">
    <property type="term" value="F:hydrolase activity, acting on carbon-nitrogen (but not peptide) bonds"/>
    <property type="evidence" value="ECO:0007669"/>
    <property type="project" value="InterPro"/>
</dbReference>
<dbReference type="PANTHER" id="PTHR34216">
    <property type="match status" value="1"/>
</dbReference>
<dbReference type="STRING" id="106634.TVD_00480"/>
<evidence type="ECO:0000256" key="1">
    <source>
        <dbReference type="ARBA" id="ARBA00004613"/>
    </source>
</evidence>
<reference evidence="4 5" key="1">
    <citation type="submission" date="2015-04" db="EMBL/GenBank/DDBJ databases">
        <title>Complete Sequence for the Genome of the Thioalkalivibrio versutus D301.</title>
        <authorList>
            <person name="Mu T."/>
            <person name="Zhou J."/>
            <person name="Xu X."/>
        </authorList>
    </citation>
    <scope>NUCLEOTIDE SEQUENCE [LARGE SCALE GENOMIC DNA]</scope>
    <source>
        <strain evidence="4 5">D301</strain>
    </source>
</reference>